<organism evidence="1 2">
    <name type="scientific">Vibrio harveyi</name>
    <name type="common">Beneckea harveyi</name>
    <dbReference type="NCBI Taxonomy" id="669"/>
    <lineage>
        <taxon>Bacteria</taxon>
        <taxon>Pseudomonadati</taxon>
        <taxon>Pseudomonadota</taxon>
        <taxon>Gammaproteobacteria</taxon>
        <taxon>Vibrionales</taxon>
        <taxon>Vibrionaceae</taxon>
        <taxon>Vibrio</taxon>
    </lineage>
</organism>
<comment type="caution">
    <text evidence="1">The sequence shown here is derived from an EMBL/GenBank/DDBJ whole genome shotgun (WGS) entry which is preliminary data.</text>
</comment>
<evidence type="ECO:0000313" key="2">
    <source>
        <dbReference type="Proteomes" id="UP000008367"/>
    </source>
</evidence>
<accession>A0A454D406</accession>
<name>A0A454D406_VIBHA</name>
<dbReference type="Proteomes" id="UP000008367">
    <property type="component" value="Unassembled WGS sequence"/>
</dbReference>
<sequence>MNRLSKSIF</sequence>
<evidence type="ECO:0000313" key="1">
    <source>
        <dbReference type="EMBL" id="EKM33422.1"/>
    </source>
</evidence>
<proteinExistence type="predicted"/>
<protein>
    <submittedName>
        <fullName evidence="1">Uncharacterized protein</fullName>
    </submittedName>
</protein>
<feature type="non-terminal residue" evidence="1">
    <location>
        <position position="9"/>
    </location>
</feature>
<reference evidence="1 2" key="1">
    <citation type="submission" date="2012-10" db="EMBL/GenBank/DDBJ databases">
        <title>Genome sequence of Vibrio Cholerae HENC-02.</title>
        <authorList>
            <person name="Eppinger M."/>
            <person name="Hasan N.A."/>
            <person name="Sengamalay N."/>
            <person name="Hine E."/>
            <person name="Su Q."/>
            <person name="Daugherty S.C."/>
            <person name="Young S."/>
            <person name="Sadzewicz L."/>
            <person name="Tallon L."/>
            <person name="Cebula T.A."/>
            <person name="Ravel J."/>
            <person name="Colwell R.R."/>
        </authorList>
    </citation>
    <scope>NUCLEOTIDE SEQUENCE [LARGE SCALE GENOMIC DNA]</scope>
    <source>
        <strain evidence="1 2">HENC-02</strain>
    </source>
</reference>
<dbReference type="EMBL" id="AJSR01000284">
    <property type="protein sequence ID" value="EKM33422.1"/>
    <property type="molecule type" value="Genomic_DNA"/>
</dbReference>
<gene>
    <name evidence="1" type="ORF">VCHENC02_1123</name>
</gene>